<reference evidence="2 3" key="1">
    <citation type="journal article" date="2005" name="PLoS Biol.">
        <title>The genomes of Oryza sativa: a history of duplications.</title>
        <authorList>
            <person name="Yu J."/>
            <person name="Wang J."/>
            <person name="Lin W."/>
            <person name="Li S."/>
            <person name="Li H."/>
            <person name="Zhou J."/>
            <person name="Ni P."/>
            <person name="Dong W."/>
            <person name="Hu S."/>
            <person name="Zeng C."/>
            <person name="Zhang J."/>
            <person name="Zhang Y."/>
            <person name="Li R."/>
            <person name="Xu Z."/>
            <person name="Li S."/>
            <person name="Li X."/>
            <person name="Zheng H."/>
            <person name="Cong L."/>
            <person name="Lin L."/>
            <person name="Yin J."/>
            <person name="Geng J."/>
            <person name="Li G."/>
            <person name="Shi J."/>
            <person name="Liu J."/>
            <person name="Lv H."/>
            <person name="Li J."/>
            <person name="Wang J."/>
            <person name="Deng Y."/>
            <person name="Ran L."/>
            <person name="Shi X."/>
            <person name="Wang X."/>
            <person name="Wu Q."/>
            <person name="Li C."/>
            <person name="Ren X."/>
            <person name="Wang J."/>
            <person name="Wang X."/>
            <person name="Li D."/>
            <person name="Liu D."/>
            <person name="Zhang X."/>
            <person name="Ji Z."/>
            <person name="Zhao W."/>
            <person name="Sun Y."/>
            <person name="Zhang Z."/>
            <person name="Bao J."/>
            <person name="Han Y."/>
            <person name="Dong L."/>
            <person name="Ji J."/>
            <person name="Chen P."/>
            <person name="Wu S."/>
            <person name="Liu J."/>
            <person name="Xiao Y."/>
            <person name="Bu D."/>
            <person name="Tan J."/>
            <person name="Yang L."/>
            <person name="Ye C."/>
            <person name="Zhang J."/>
            <person name="Xu J."/>
            <person name="Zhou Y."/>
            <person name="Yu Y."/>
            <person name="Zhang B."/>
            <person name="Zhuang S."/>
            <person name="Wei H."/>
            <person name="Liu B."/>
            <person name="Lei M."/>
            <person name="Yu H."/>
            <person name="Li Y."/>
            <person name="Xu H."/>
            <person name="Wei S."/>
            <person name="He X."/>
            <person name="Fang L."/>
            <person name="Zhang Z."/>
            <person name="Zhang Y."/>
            <person name="Huang X."/>
            <person name="Su Z."/>
            <person name="Tong W."/>
            <person name="Li J."/>
            <person name="Tong Z."/>
            <person name="Li S."/>
            <person name="Ye J."/>
            <person name="Wang L."/>
            <person name="Fang L."/>
            <person name="Lei T."/>
            <person name="Chen C."/>
            <person name="Chen H."/>
            <person name="Xu Z."/>
            <person name="Li H."/>
            <person name="Huang H."/>
            <person name="Zhang F."/>
            <person name="Xu H."/>
            <person name="Li N."/>
            <person name="Zhao C."/>
            <person name="Li S."/>
            <person name="Dong L."/>
            <person name="Huang Y."/>
            <person name="Li L."/>
            <person name="Xi Y."/>
            <person name="Qi Q."/>
            <person name="Li W."/>
            <person name="Zhang B."/>
            <person name="Hu W."/>
            <person name="Zhang Y."/>
            <person name="Tian X."/>
            <person name="Jiao Y."/>
            <person name="Liang X."/>
            <person name="Jin J."/>
            <person name="Gao L."/>
            <person name="Zheng W."/>
            <person name="Hao B."/>
            <person name="Liu S."/>
            <person name="Wang W."/>
            <person name="Yuan L."/>
            <person name="Cao M."/>
            <person name="McDermott J."/>
            <person name="Samudrala R."/>
            <person name="Wang J."/>
            <person name="Wong G.K."/>
            <person name="Yang H."/>
        </authorList>
    </citation>
    <scope>NUCLEOTIDE SEQUENCE [LARGE SCALE GENOMIC DNA]</scope>
    <source>
        <strain evidence="3">cv. 93-11</strain>
    </source>
</reference>
<sequence>MRDHSVVVAFDDDHEVGGVRVDSNAASGAGDPPPAAAFAEHVRRSSLRGVGFATASLAAGALAAGMASASPAASFALFVLLLAVLTMVNLGS</sequence>
<protein>
    <submittedName>
        <fullName evidence="2">Uncharacterized protein</fullName>
    </submittedName>
</protein>
<accession>B8BBD7</accession>
<dbReference type="EMBL" id="CM000133">
    <property type="protein sequence ID" value="EEC83005.1"/>
    <property type="molecule type" value="Genomic_DNA"/>
</dbReference>
<dbReference type="Proteomes" id="UP000007015">
    <property type="component" value="Chromosome 8"/>
</dbReference>
<keyword evidence="1" id="KW-0812">Transmembrane</keyword>
<organism evidence="2 3">
    <name type="scientific">Oryza sativa subsp. indica</name>
    <name type="common">Rice</name>
    <dbReference type="NCBI Taxonomy" id="39946"/>
    <lineage>
        <taxon>Eukaryota</taxon>
        <taxon>Viridiplantae</taxon>
        <taxon>Streptophyta</taxon>
        <taxon>Embryophyta</taxon>
        <taxon>Tracheophyta</taxon>
        <taxon>Spermatophyta</taxon>
        <taxon>Magnoliopsida</taxon>
        <taxon>Liliopsida</taxon>
        <taxon>Poales</taxon>
        <taxon>Poaceae</taxon>
        <taxon>BOP clade</taxon>
        <taxon>Oryzoideae</taxon>
        <taxon>Oryzeae</taxon>
        <taxon>Oryzinae</taxon>
        <taxon>Oryza</taxon>
        <taxon>Oryza sativa</taxon>
    </lineage>
</organism>
<keyword evidence="1" id="KW-0472">Membrane</keyword>
<evidence type="ECO:0000313" key="3">
    <source>
        <dbReference type="Proteomes" id="UP000007015"/>
    </source>
</evidence>
<dbReference type="HOGENOM" id="CLU_2417178_0_0_1"/>
<keyword evidence="3" id="KW-1185">Reference proteome</keyword>
<feature type="transmembrane region" description="Helical" evidence="1">
    <location>
        <begin position="49"/>
        <end position="67"/>
    </location>
</feature>
<proteinExistence type="predicted"/>
<name>B8BBD7_ORYSI</name>
<keyword evidence="1" id="KW-1133">Transmembrane helix</keyword>
<dbReference type="Gramene" id="BGIOSGA027543-TA">
    <property type="protein sequence ID" value="BGIOSGA027543-PA"/>
    <property type="gene ID" value="BGIOSGA027543"/>
</dbReference>
<dbReference type="AlphaFoldDB" id="B8BBD7"/>
<gene>
    <name evidence="2" type="ORF">OsI_28057</name>
</gene>
<evidence type="ECO:0000256" key="1">
    <source>
        <dbReference type="SAM" id="Phobius"/>
    </source>
</evidence>
<evidence type="ECO:0000313" key="2">
    <source>
        <dbReference type="EMBL" id="EEC83005.1"/>
    </source>
</evidence>
<feature type="transmembrane region" description="Helical" evidence="1">
    <location>
        <begin position="73"/>
        <end position="91"/>
    </location>
</feature>